<dbReference type="Proteomes" id="UP000027586">
    <property type="component" value="Unassembled WGS sequence"/>
</dbReference>
<evidence type="ECO:0000313" key="1">
    <source>
        <dbReference type="EMBL" id="CDH58165.1"/>
    </source>
</evidence>
<dbReference type="PANTHER" id="PTHR13318">
    <property type="entry name" value="PARTNER OF PAIRED, ISOFORM B-RELATED"/>
    <property type="match status" value="1"/>
</dbReference>
<evidence type="ECO:0000313" key="2">
    <source>
        <dbReference type="Proteomes" id="UP000027586"/>
    </source>
</evidence>
<dbReference type="EMBL" id="CBTN010000053">
    <property type="protein sequence ID" value="CDH58165.1"/>
    <property type="molecule type" value="Genomic_DNA"/>
</dbReference>
<dbReference type="VEuPathDB" id="FungiDB:LCOR_09039.1"/>
<comment type="caution">
    <text evidence="1">The sequence shown here is derived from an EMBL/GenBank/DDBJ whole genome shotgun (WGS) entry which is preliminary data.</text>
</comment>
<dbReference type="Gene3D" id="3.80.10.10">
    <property type="entry name" value="Ribonuclease Inhibitor"/>
    <property type="match status" value="1"/>
</dbReference>
<dbReference type="AlphaFoldDB" id="A0A068S842"/>
<dbReference type="PANTHER" id="PTHR13318:SF95">
    <property type="entry name" value="F-BOX PROTEIN YLR352W"/>
    <property type="match status" value="1"/>
</dbReference>
<gene>
    <name evidence="1" type="ORF">LCOR_09039.1</name>
</gene>
<keyword evidence="2" id="KW-1185">Reference proteome</keyword>
<dbReference type="InterPro" id="IPR032675">
    <property type="entry name" value="LRR_dom_sf"/>
</dbReference>
<name>A0A068S842_9FUNG</name>
<dbReference type="SUPFAM" id="SSF52047">
    <property type="entry name" value="RNI-like"/>
    <property type="match status" value="1"/>
</dbReference>
<reference evidence="1" key="1">
    <citation type="submission" date="2013-08" db="EMBL/GenBank/DDBJ databases">
        <title>Gene expansion shapes genome architecture in the human pathogen Lichtheimia corymbifera: an evolutionary genomics analysis in the ancient terrestrial Mucorales (Mucoromycotina).</title>
        <authorList>
            <person name="Schwartze V.U."/>
            <person name="Winter S."/>
            <person name="Shelest E."/>
            <person name="Marcet-Houben M."/>
            <person name="Horn F."/>
            <person name="Wehner S."/>
            <person name="Hoffmann K."/>
            <person name="Riege K."/>
            <person name="Sammeth M."/>
            <person name="Nowrousian M."/>
            <person name="Valiante V."/>
            <person name="Linde J."/>
            <person name="Jacobsen I.D."/>
            <person name="Marz M."/>
            <person name="Brakhage A.A."/>
            <person name="Gabaldon T."/>
            <person name="Bocker S."/>
            <person name="Voigt K."/>
        </authorList>
    </citation>
    <scope>NUCLEOTIDE SEQUENCE [LARGE SCALE GENOMIC DNA]</scope>
    <source>
        <strain evidence="1">FSU 9682</strain>
    </source>
</reference>
<proteinExistence type="predicted"/>
<dbReference type="GO" id="GO:0031146">
    <property type="term" value="P:SCF-dependent proteasomal ubiquitin-dependent protein catabolic process"/>
    <property type="evidence" value="ECO:0007669"/>
    <property type="project" value="TreeGrafter"/>
</dbReference>
<sequence>MAITNSKDSSYKTRARPQSTSAIISLWPPDEVATVHQQQRDIPSLPLYTPNRRTKDALTMIKQEPKDADRYVTAGALYETKRWYSAALDVYQCALIHVPSTHARYGELQDAFKRIRMQLGSFVHLFPLHVLNIIFGQLSNWNLLYCMSVNQVWCRYIVQYPKLWDLRYSGTDRSDVEFFLNGKRDTIILQRLHDAILLYPILRFIATKNTINIKSLHLEGIDLDDCLLGLLVNAVQSSKPFPEHISIKNVHRFHNYDEYAIHSVLRRCPQLRHFSYIGADPRYTFPIRSVPYSSRLFNFSDNENGSIPSEVYMLTTLELSVKFWILKYPSRLLRFLERCPHLERLKITNTCGNCNHGHLISTAVTHCHRLKDLILSNSGEIPDSVVNRHTDFGESNIKGLQRLVISGDDYPHRLAPFCRNDISSVINLHHTTLSVLYLPLDGVNGINRLLEMARCEWPRLRELHLTSEKWFWARPYPLPRKKPWQEPLSSKTIAMLTGRCPNLQILHIVIESILRDDRFPITDKTILSMIKHCPRLDQLVIMTRERSLESFNLTTTNLKDFKKTLKRSLDPENYRPSGSMYSF</sequence>
<accession>A0A068S842</accession>
<organism evidence="1 2">
    <name type="scientific">Lichtheimia corymbifera JMRC:FSU:9682</name>
    <dbReference type="NCBI Taxonomy" id="1263082"/>
    <lineage>
        <taxon>Eukaryota</taxon>
        <taxon>Fungi</taxon>
        <taxon>Fungi incertae sedis</taxon>
        <taxon>Mucoromycota</taxon>
        <taxon>Mucoromycotina</taxon>
        <taxon>Mucoromycetes</taxon>
        <taxon>Mucorales</taxon>
        <taxon>Lichtheimiaceae</taxon>
        <taxon>Lichtheimia</taxon>
    </lineage>
</organism>
<dbReference type="OrthoDB" id="10375593at2759"/>
<protein>
    <recommendedName>
        <fullName evidence="3">F-box domain-containing protein</fullName>
    </recommendedName>
</protein>
<evidence type="ECO:0008006" key="3">
    <source>
        <dbReference type="Google" id="ProtNLM"/>
    </source>
</evidence>
<dbReference type="GO" id="GO:0019005">
    <property type="term" value="C:SCF ubiquitin ligase complex"/>
    <property type="evidence" value="ECO:0007669"/>
    <property type="project" value="TreeGrafter"/>
</dbReference>